<keyword evidence="4" id="KW-1185">Reference proteome</keyword>
<dbReference type="Proteomes" id="UP001596030">
    <property type="component" value="Unassembled WGS sequence"/>
</dbReference>
<dbReference type="SUPFAM" id="SSF48208">
    <property type="entry name" value="Six-hairpin glycosidases"/>
    <property type="match status" value="1"/>
</dbReference>
<proteinExistence type="inferred from homology"/>
<dbReference type="Gene3D" id="1.50.10.10">
    <property type="match status" value="1"/>
</dbReference>
<dbReference type="InterPro" id="IPR012341">
    <property type="entry name" value="6hp_glycosidase-like_sf"/>
</dbReference>
<evidence type="ECO:0000256" key="2">
    <source>
        <dbReference type="ARBA" id="ARBA00023235"/>
    </source>
</evidence>
<organism evidence="3 4">
    <name type="scientific">Chromohalobacter sarecensis</name>
    <dbReference type="NCBI Taxonomy" id="245294"/>
    <lineage>
        <taxon>Bacteria</taxon>
        <taxon>Pseudomonadati</taxon>
        <taxon>Pseudomonadota</taxon>
        <taxon>Gammaproteobacteria</taxon>
        <taxon>Oceanospirillales</taxon>
        <taxon>Halomonadaceae</taxon>
        <taxon>Chromohalobacter</taxon>
    </lineage>
</organism>
<comment type="caution">
    <text evidence="3">The sequence shown here is derived from an EMBL/GenBank/DDBJ whole genome shotgun (WGS) entry which is preliminary data.</text>
</comment>
<dbReference type="RefSeq" id="WP_246967844.1">
    <property type="nucleotide sequence ID" value="NZ_JAKGAN010000001.1"/>
</dbReference>
<sequence>MTDNHHALSRRWLEIETHHHWLTREGLRLLDFHRQARLDTGGFAPLDGDGRIPEGAGADTMITGRMAHSYGLAAMQGVPGAASLSEHAIRALSGLLRDEQDGGWLVGDPAATEDRTKQCYLHHFVALGAATATQAGIPGASRLLDEVVEVIEARFWSPAEQAFVESYTQGWGELTDYRGGNSNMHGVELCLALADVRDEPLWLERALAVVERLIHRHAVPRDYRILEHFHGDWSEWPTYNAEQLHHDFCPYGATPGHGFEWSRLMLHLEAALQARGLEAPAWLFVDAAALFEASLRDGWASDGAPGLVYTVDWQGQPSSRRRRHWTHAEALAAAGALLQRTGEAHYEHWYRHVWDFIDTTFIDRARGGWQQELDHRLAIDPAQGDVKPDLYHAYQATLLPRLPLAPALAVAVTMQDG</sequence>
<dbReference type="InterPro" id="IPR008928">
    <property type="entry name" value="6-hairpin_glycosidase_sf"/>
</dbReference>
<evidence type="ECO:0000313" key="3">
    <source>
        <dbReference type="EMBL" id="MFC4538358.1"/>
    </source>
</evidence>
<evidence type="ECO:0000256" key="1">
    <source>
        <dbReference type="ARBA" id="ARBA00008558"/>
    </source>
</evidence>
<name>A0ABV9D0U4_9GAMM</name>
<comment type="similarity">
    <text evidence="1">Belongs to the N-acylglucosamine 2-epimerase family.</text>
</comment>
<evidence type="ECO:0000313" key="4">
    <source>
        <dbReference type="Proteomes" id="UP001596030"/>
    </source>
</evidence>
<dbReference type="PANTHER" id="PTHR15108">
    <property type="entry name" value="N-ACYLGLUCOSAMINE-2-EPIMERASE"/>
    <property type="match status" value="1"/>
</dbReference>
<protein>
    <submittedName>
        <fullName evidence="3">AGE family epimerase/isomerase</fullName>
    </submittedName>
</protein>
<dbReference type="InterPro" id="IPR010819">
    <property type="entry name" value="AGE/CE"/>
</dbReference>
<accession>A0ABV9D0U4</accession>
<gene>
    <name evidence="3" type="ORF">ACFO0U_06165</name>
</gene>
<keyword evidence="2" id="KW-0413">Isomerase</keyword>
<reference evidence="4" key="1">
    <citation type="journal article" date="2019" name="Int. J. Syst. Evol. Microbiol.">
        <title>The Global Catalogue of Microorganisms (GCM) 10K type strain sequencing project: providing services to taxonomists for standard genome sequencing and annotation.</title>
        <authorList>
            <consortium name="The Broad Institute Genomics Platform"/>
            <consortium name="The Broad Institute Genome Sequencing Center for Infectious Disease"/>
            <person name="Wu L."/>
            <person name="Ma J."/>
        </authorList>
    </citation>
    <scope>NUCLEOTIDE SEQUENCE [LARGE SCALE GENOMIC DNA]</scope>
    <source>
        <strain evidence="4">CGMCC 1.12121</strain>
    </source>
</reference>
<dbReference type="Pfam" id="PF07221">
    <property type="entry name" value="GlcNAc_2-epim"/>
    <property type="match status" value="1"/>
</dbReference>
<dbReference type="EMBL" id="JBHSEU010000010">
    <property type="protein sequence ID" value="MFC4538358.1"/>
    <property type="molecule type" value="Genomic_DNA"/>
</dbReference>